<dbReference type="EMBL" id="CP093345">
    <property type="protein sequence ID" value="WOG94931.1"/>
    <property type="molecule type" value="Genomic_DNA"/>
</dbReference>
<dbReference type="InterPro" id="IPR001611">
    <property type="entry name" value="Leu-rich_rpt"/>
</dbReference>
<dbReference type="Gramene" id="KZN03820">
    <property type="protein sequence ID" value="KZN03820"/>
    <property type="gene ID" value="DCAR_012576"/>
</dbReference>
<evidence type="ECO:0000313" key="2">
    <source>
        <dbReference type="Proteomes" id="UP000077755"/>
    </source>
</evidence>
<dbReference type="Proteomes" id="UP000077755">
    <property type="component" value="Chromosome 3"/>
</dbReference>
<proteinExistence type="predicted"/>
<dbReference type="AlphaFoldDB" id="A0A169WF03"/>
<dbReference type="Pfam" id="PF00560">
    <property type="entry name" value="LRR_1"/>
    <property type="match status" value="1"/>
</dbReference>
<dbReference type="SUPFAM" id="SSF52058">
    <property type="entry name" value="L domain-like"/>
    <property type="match status" value="1"/>
</dbReference>
<accession>A0A169WF03</accession>
<name>A0A169WF03_DAUCS</name>
<organism evidence="1 2">
    <name type="scientific">Daucus carota subsp. sativus</name>
    <name type="common">Carrot</name>
    <dbReference type="NCBI Taxonomy" id="79200"/>
    <lineage>
        <taxon>Eukaryota</taxon>
        <taxon>Viridiplantae</taxon>
        <taxon>Streptophyta</taxon>
        <taxon>Embryophyta</taxon>
        <taxon>Tracheophyta</taxon>
        <taxon>Spermatophyta</taxon>
        <taxon>Magnoliopsida</taxon>
        <taxon>eudicotyledons</taxon>
        <taxon>Gunneridae</taxon>
        <taxon>Pentapetalae</taxon>
        <taxon>asterids</taxon>
        <taxon>campanulids</taxon>
        <taxon>Apiales</taxon>
        <taxon>Apiaceae</taxon>
        <taxon>Apioideae</taxon>
        <taxon>Scandiceae</taxon>
        <taxon>Daucinae</taxon>
        <taxon>Daucus</taxon>
        <taxon>Daucus sect. Daucus</taxon>
    </lineage>
</organism>
<protein>
    <submittedName>
        <fullName evidence="1">Uncharacterized protein</fullName>
    </submittedName>
</protein>
<keyword evidence="2" id="KW-1185">Reference proteome</keyword>
<reference evidence="1" key="2">
    <citation type="submission" date="2022-03" db="EMBL/GenBank/DDBJ databases">
        <title>Draft title - Genomic analysis of global carrot germplasm unveils the trajectory of domestication and the origin of high carotenoid orange carrot.</title>
        <authorList>
            <person name="Iorizzo M."/>
            <person name="Ellison S."/>
            <person name="Senalik D."/>
            <person name="Macko-Podgorni A."/>
            <person name="Grzebelus D."/>
            <person name="Bostan H."/>
            <person name="Rolling W."/>
            <person name="Curaba J."/>
            <person name="Simon P."/>
        </authorList>
    </citation>
    <scope>NUCLEOTIDE SEQUENCE</scope>
    <source>
        <tissue evidence="1">Leaf</tissue>
    </source>
</reference>
<dbReference type="Gene3D" id="3.80.10.10">
    <property type="entry name" value="Ribonuclease Inhibitor"/>
    <property type="match status" value="1"/>
</dbReference>
<dbReference type="InterPro" id="IPR032675">
    <property type="entry name" value="LRR_dom_sf"/>
</dbReference>
<reference evidence="1" key="1">
    <citation type="journal article" date="2016" name="Nat. Genet.">
        <title>A high-quality carrot genome assembly provides new insights into carotenoid accumulation and asterid genome evolution.</title>
        <authorList>
            <person name="Iorizzo M."/>
            <person name="Ellison S."/>
            <person name="Senalik D."/>
            <person name="Zeng P."/>
            <person name="Satapoomin P."/>
            <person name="Huang J."/>
            <person name="Bowman M."/>
            <person name="Iovene M."/>
            <person name="Sanseverino W."/>
            <person name="Cavagnaro P."/>
            <person name="Yildiz M."/>
            <person name="Macko-Podgorni A."/>
            <person name="Moranska E."/>
            <person name="Grzebelus E."/>
            <person name="Grzebelus D."/>
            <person name="Ashrafi H."/>
            <person name="Zheng Z."/>
            <person name="Cheng S."/>
            <person name="Spooner D."/>
            <person name="Van Deynze A."/>
            <person name="Simon P."/>
        </authorList>
    </citation>
    <scope>NUCLEOTIDE SEQUENCE</scope>
    <source>
        <tissue evidence="1">Leaf</tissue>
    </source>
</reference>
<evidence type="ECO:0000313" key="1">
    <source>
        <dbReference type="EMBL" id="WOG94931.1"/>
    </source>
</evidence>
<gene>
    <name evidence="1" type="ORF">DCAR_0314228</name>
</gene>
<sequence length="56" mass="6333">MPLILNWVDLGNTNLSGVLVLDLGKLQYIQYLRLSNNRLVGRIPRELVNVSTLKVV</sequence>